<evidence type="ECO:0000256" key="1">
    <source>
        <dbReference type="SAM" id="MobiDB-lite"/>
    </source>
</evidence>
<dbReference type="Ensembl" id="ENSCABT00000006146.1">
    <property type="protein sequence ID" value="ENSCABP00000005653.1"/>
    <property type="gene ID" value="ENSCABG00000004264.1"/>
</dbReference>
<dbReference type="AlphaFoldDB" id="A0A8C0G947"/>
<dbReference type="OMA" id="MEMVCRN"/>
<evidence type="ECO:0000256" key="2">
    <source>
        <dbReference type="SAM" id="SignalP"/>
    </source>
</evidence>
<keyword evidence="2" id="KW-0732">Signal</keyword>
<evidence type="ECO:0008006" key="5">
    <source>
        <dbReference type="Google" id="ProtNLM"/>
    </source>
</evidence>
<dbReference type="GeneTree" id="ENSGT00990000204044"/>
<feature type="region of interest" description="Disordered" evidence="1">
    <location>
        <begin position="130"/>
        <end position="161"/>
    </location>
</feature>
<protein>
    <recommendedName>
        <fullName evidence="5">Secreted protein</fullName>
    </recommendedName>
</protein>
<dbReference type="Proteomes" id="UP000694404">
    <property type="component" value="Unplaced"/>
</dbReference>
<feature type="signal peptide" evidence="2">
    <location>
        <begin position="1"/>
        <end position="27"/>
    </location>
</feature>
<evidence type="ECO:0000313" key="3">
    <source>
        <dbReference type="Ensembl" id="ENSCABP00000005653.1"/>
    </source>
</evidence>
<reference evidence="3" key="1">
    <citation type="submission" date="2025-08" db="UniProtKB">
        <authorList>
            <consortium name="Ensembl"/>
        </authorList>
    </citation>
    <scope>IDENTIFICATION</scope>
</reference>
<organism evidence="3 4">
    <name type="scientific">Chelonoidis abingdonii</name>
    <name type="common">Abingdon island giant tortoise</name>
    <name type="synonym">Testudo abingdonii</name>
    <dbReference type="NCBI Taxonomy" id="106734"/>
    <lineage>
        <taxon>Eukaryota</taxon>
        <taxon>Metazoa</taxon>
        <taxon>Chordata</taxon>
        <taxon>Craniata</taxon>
        <taxon>Vertebrata</taxon>
        <taxon>Euteleostomi</taxon>
        <taxon>Archelosauria</taxon>
        <taxon>Testudinata</taxon>
        <taxon>Testudines</taxon>
        <taxon>Cryptodira</taxon>
        <taxon>Durocryptodira</taxon>
        <taxon>Testudinoidea</taxon>
        <taxon>Testudinidae</taxon>
        <taxon>Chelonoidis</taxon>
    </lineage>
</organism>
<name>A0A8C0G947_CHEAB</name>
<keyword evidence="4" id="KW-1185">Reference proteome</keyword>
<accession>A0A8C0G947</accession>
<feature type="chain" id="PRO_5034773384" description="Secreted protein" evidence="2">
    <location>
        <begin position="28"/>
        <end position="161"/>
    </location>
</feature>
<evidence type="ECO:0000313" key="4">
    <source>
        <dbReference type="Proteomes" id="UP000694404"/>
    </source>
</evidence>
<sequence>MRRMWTGPGPVCATGGLIVMLSEGSAASGSSKAPCAGPCSRPYPSPTAPCAGHRSYPAPCARDSPALTASSSVSVRFQKLFQKCTSRFCVILSNSTPRSSGSMANFPEFSPKETRLMAMVWRKGRMEGANCRAKGKGHCSAPRDRGGGSEGHPCPGAAQEA</sequence>
<reference evidence="3" key="2">
    <citation type="submission" date="2025-09" db="UniProtKB">
        <authorList>
            <consortium name="Ensembl"/>
        </authorList>
    </citation>
    <scope>IDENTIFICATION</scope>
</reference>
<proteinExistence type="predicted"/>